<dbReference type="InterPro" id="IPR003373">
    <property type="entry name" value="Fe2_transport_prot-B"/>
</dbReference>
<keyword evidence="9 16" id="KW-0408">Iron</keyword>
<feature type="transmembrane region" description="Helical" evidence="16">
    <location>
        <begin position="370"/>
        <end position="396"/>
    </location>
</feature>
<feature type="binding site" evidence="14">
    <location>
        <begin position="24"/>
        <end position="31"/>
    </location>
    <ligand>
        <name>GTP</name>
        <dbReference type="ChEBI" id="CHEBI:37565"/>
        <label>1</label>
    </ligand>
</feature>
<dbReference type="GO" id="GO:0005525">
    <property type="term" value="F:GTP binding"/>
    <property type="evidence" value="ECO:0007669"/>
    <property type="project" value="UniProtKB-KW"/>
</dbReference>
<proteinExistence type="inferred from homology"/>
<evidence type="ECO:0000256" key="6">
    <source>
        <dbReference type="ARBA" id="ARBA00022692"/>
    </source>
</evidence>
<feature type="transmembrane region" description="Helical" evidence="16">
    <location>
        <begin position="461"/>
        <end position="479"/>
    </location>
</feature>
<dbReference type="InterPro" id="IPR011642">
    <property type="entry name" value="Gate_dom"/>
</dbReference>
<feature type="transmembrane region" description="Helical" evidence="16">
    <location>
        <begin position="582"/>
        <end position="604"/>
    </location>
</feature>
<dbReference type="Pfam" id="PF07664">
    <property type="entry name" value="FeoB_C"/>
    <property type="match status" value="1"/>
</dbReference>
<keyword evidence="5 16" id="KW-0410">Iron transport</keyword>
<evidence type="ECO:0000313" key="18">
    <source>
        <dbReference type="EMBL" id="MDS3862497.1"/>
    </source>
</evidence>
<dbReference type="Pfam" id="PF07670">
    <property type="entry name" value="Gate"/>
    <property type="match status" value="2"/>
</dbReference>
<dbReference type="SUPFAM" id="SSF52540">
    <property type="entry name" value="P-loop containing nucleoside triphosphate hydrolases"/>
    <property type="match status" value="1"/>
</dbReference>
<feature type="transmembrane region" description="Helical" evidence="16">
    <location>
        <begin position="555"/>
        <end position="575"/>
    </location>
</feature>
<feature type="transmembrane region" description="Helical" evidence="16">
    <location>
        <begin position="499"/>
        <end position="519"/>
    </location>
</feature>
<evidence type="ECO:0000256" key="8">
    <source>
        <dbReference type="ARBA" id="ARBA00022989"/>
    </source>
</evidence>
<feature type="binding site" evidence="14">
    <location>
        <begin position="70"/>
        <end position="73"/>
    </location>
    <ligand>
        <name>GTP</name>
        <dbReference type="ChEBI" id="CHEBI:37565"/>
        <label>1</label>
    </ligand>
</feature>
<keyword evidence="19" id="KW-1185">Reference proteome</keyword>
<dbReference type="PRINTS" id="PR00326">
    <property type="entry name" value="GTP1OBG"/>
</dbReference>
<dbReference type="Gene3D" id="3.40.50.300">
    <property type="entry name" value="P-loop containing nucleotide triphosphate hydrolases"/>
    <property type="match status" value="1"/>
</dbReference>
<dbReference type="Proteomes" id="UP001268256">
    <property type="component" value="Unassembled WGS sequence"/>
</dbReference>
<feature type="binding site" evidence="14">
    <location>
        <begin position="49"/>
        <end position="53"/>
    </location>
    <ligand>
        <name>GTP</name>
        <dbReference type="ChEBI" id="CHEBI:37565"/>
        <label>1</label>
    </ligand>
</feature>
<keyword evidence="4" id="KW-1003">Cell membrane</keyword>
<dbReference type="GO" id="GO:0046872">
    <property type="term" value="F:metal ion binding"/>
    <property type="evidence" value="ECO:0007669"/>
    <property type="project" value="UniProtKB-KW"/>
</dbReference>
<feature type="binding site" evidence="15">
    <location>
        <position position="35"/>
    </location>
    <ligand>
        <name>Mg(2+)</name>
        <dbReference type="ChEBI" id="CHEBI:18420"/>
        <label>2</label>
    </ligand>
</feature>
<dbReference type="AlphaFoldDB" id="A0AAE4K160"/>
<evidence type="ECO:0000256" key="16">
    <source>
        <dbReference type="RuleBase" id="RU362098"/>
    </source>
</evidence>
<keyword evidence="8 16" id="KW-1133">Transmembrane helix</keyword>
<evidence type="ECO:0000256" key="9">
    <source>
        <dbReference type="ARBA" id="ARBA00023004"/>
    </source>
</evidence>
<comment type="subcellular location">
    <subcellularLocation>
        <location evidence="16">Cell inner membrane</location>
        <topology evidence="16">Multi-pass membrane protein</topology>
    </subcellularLocation>
    <subcellularLocation>
        <location evidence="2">Cell membrane</location>
        <topology evidence="2">Multi-pass membrane protein</topology>
    </subcellularLocation>
</comment>
<keyword evidence="15" id="KW-0479">Metal-binding</keyword>
<feature type="domain" description="FeoB-type G" evidence="17">
    <location>
        <begin position="17"/>
        <end position="179"/>
    </location>
</feature>
<comment type="caution">
    <text evidence="18">The sequence shown here is derived from an EMBL/GenBank/DDBJ whole genome shotgun (WGS) entry which is preliminary data.</text>
</comment>
<comment type="function">
    <text evidence="1 16">Probable transporter of a GTP-driven Fe(2+) uptake system.</text>
</comment>
<dbReference type="PANTHER" id="PTHR43185:SF1">
    <property type="entry name" value="FE(2+) TRANSPORTER FEOB"/>
    <property type="match status" value="1"/>
</dbReference>
<evidence type="ECO:0000256" key="13">
    <source>
        <dbReference type="NCBIfam" id="TIGR00437"/>
    </source>
</evidence>
<keyword evidence="12 16" id="KW-0472">Membrane</keyword>
<feature type="binding site" evidence="15">
    <location>
        <position position="38"/>
    </location>
    <ligand>
        <name>Mg(2+)</name>
        <dbReference type="ChEBI" id="CHEBI:18420"/>
        <label>2</label>
    </ligand>
</feature>
<dbReference type="GO" id="GO:0005886">
    <property type="term" value="C:plasma membrane"/>
    <property type="evidence" value="ECO:0007669"/>
    <property type="project" value="UniProtKB-SubCell"/>
</dbReference>
<keyword evidence="15" id="KW-0460">Magnesium</keyword>
<sequence>MSTCHSGAVAVPTHQATKRIALLGMPNTGKSTLFNRMTGARAFVGNWPGMTVDLLQAVIPLGEEMVEFVDLPGIYDLNGFSEDEAVVQRFLAEFPLNLILIILNAAQIDRQVRLALQVKALGLPAIVLLNLSDEAKRFGIEIHGPTLAQNLGMSVCLLSAKYGQGYAQALAEITCTLREQETAYQVANLQDCLTNNGSLNQDITTVLAEAVVFPSQLRRTVTASLDRLFLHPIWGIPLFFTVMFGLFMVIWQVGLPSQDVMGNITDWLNQTLLQPLISPLPHVIQDLITNGLWNGLATVASFLPLVVIFFFVMAAIEDSGYLSRAAYLMDAFMGRLGLDGRGFVMQMLGFGCNVPALMGTRVMRSQALRWLTMLIIPFSLCSARLQVFVFILAAVLPGMKGAVALFGLYVLSFVAAFLAAAIFSQSQQLKNHEPFILELPPYRLPTLKHVLLRGWGEVREFLYRASGFITLGCLGVWTITNLPPGATGLDTIGGQIGKLLVPIMAPVGIDPQLTLALIFGFVAKEIVVGSLAVIYAMNASAVSQAIAASVTVPQALSFCIFCLLYTPCLTTVAVLKSESKSWGLTLFSLVFSLGYAWLMSFIFYQVSLGLHWA</sequence>
<protein>
    <recommendedName>
        <fullName evidence="13 16">Ferrous iron transport protein B</fullName>
    </recommendedName>
</protein>
<dbReference type="InterPro" id="IPR006073">
    <property type="entry name" value="GTP-bd"/>
</dbReference>
<organism evidence="18 19">
    <name type="scientific">Pseudocalidococcus azoricus BACA0444</name>
    <dbReference type="NCBI Taxonomy" id="2918990"/>
    <lineage>
        <taxon>Bacteria</taxon>
        <taxon>Bacillati</taxon>
        <taxon>Cyanobacteriota</taxon>
        <taxon>Cyanophyceae</taxon>
        <taxon>Acaryochloridales</taxon>
        <taxon>Thermosynechococcaceae</taxon>
        <taxon>Pseudocalidococcus</taxon>
        <taxon>Pseudocalidococcus azoricus</taxon>
    </lineage>
</organism>
<evidence type="ECO:0000256" key="12">
    <source>
        <dbReference type="ARBA" id="ARBA00023136"/>
    </source>
</evidence>
<keyword evidence="7 14" id="KW-0547">Nucleotide-binding</keyword>
<evidence type="ECO:0000256" key="4">
    <source>
        <dbReference type="ARBA" id="ARBA00022475"/>
    </source>
</evidence>
<feature type="transmembrane region" description="Helical" evidence="16">
    <location>
        <begin position="526"/>
        <end position="549"/>
    </location>
</feature>
<evidence type="ECO:0000256" key="5">
    <source>
        <dbReference type="ARBA" id="ARBA00022496"/>
    </source>
</evidence>
<name>A0AAE4K160_9CYAN</name>
<keyword evidence="11 14" id="KW-0342">GTP-binding</keyword>
<keyword evidence="10" id="KW-0406">Ion transport</keyword>
<dbReference type="InterPro" id="IPR030389">
    <property type="entry name" value="G_FEOB_dom"/>
</dbReference>
<dbReference type="EMBL" id="JAVMIP010000033">
    <property type="protein sequence ID" value="MDS3862497.1"/>
    <property type="molecule type" value="Genomic_DNA"/>
</dbReference>
<accession>A0AAE4K160</accession>
<dbReference type="PANTHER" id="PTHR43185">
    <property type="entry name" value="FERROUS IRON TRANSPORT PROTEIN B"/>
    <property type="match status" value="1"/>
</dbReference>
<dbReference type="NCBIfam" id="TIGR00437">
    <property type="entry name" value="feoB"/>
    <property type="match status" value="1"/>
</dbReference>
<feature type="transmembrane region" description="Helical" evidence="16">
    <location>
        <begin position="402"/>
        <end position="423"/>
    </location>
</feature>
<reference evidence="19" key="1">
    <citation type="submission" date="2023-07" db="EMBL/GenBank/DDBJ databases">
        <authorList>
            <person name="Luz R."/>
            <person name="Cordeiro R."/>
            <person name="Fonseca A."/>
            <person name="Goncalves V."/>
        </authorList>
    </citation>
    <scope>NUCLEOTIDE SEQUENCE [LARGE SCALE GENOMIC DNA]</scope>
    <source>
        <strain evidence="19">BACA0444</strain>
    </source>
</reference>
<evidence type="ECO:0000256" key="15">
    <source>
        <dbReference type="PIRSR" id="PIRSR603373-2"/>
    </source>
</evidence>
<gene>
    <name evidence="18" type="primary">feoB</name>
    <name evidence="18" type="ORF">RIF25_17005</name>
</gene>
<dbReference type="Pfam" id="PF02421">
    <property type="entry name" value="FeoB_N"/>
    <property type="match status" value="1"/>
</dbReference>
<evidence type="ECO:0000313" key="19">
    <source>
        <dbReference type="Proteomes" id="UP001268256"/>
    </source>
</evidence>
<keyword evidence="3 16" id="KW-0813">Transport</keyword>
<feature type="binding site" evidence="15">
    <location>
        <position position="39"/>
    </location>
    <ligand>
        <name>Mg(2+)</name>
        <dbReference type="ChEBI" id="CHEBI:18420"/>
        <label>2</label>
    </ligand>
</feature>
<evidence type="ECO:0000256" key="1">
    <source>
        <dbReference type="ARBA" id="ARBA00003926"/>
    </source>
</evidence>
<dbReference type="InterPro" id="IPR050860">
    <property type="entry name" value="FeoB_GTPase"/>
</dbReference>
<comment type="similarity">
    <text evidence="16">Belongs to the TRAFAC class TrmE-Era-EngA-EngB-Septin-like GTPase superfamily. FeoB GTPase (TC 9.A.8) family.</text>
</comment>
<keyword evidence="6 16" id="KW-0812">Transmembrane</keyword>
<dbReference type="InterPro" id="IPR011640">
    <property type="entry name" value="Fe2_transport_prot_B_C"/>
</dbReference>
<feature type="transmembrane region" description="Helical" evidence="16">
    <location>
        <begin position="296"/>
        <end position="316"/>
    </location>
</feature>
<dbReference type="InterPro" id="IPR027417">
    <property type="entry name" value="P-loop_NTPase"/>
</dbReference>
<dbReference type="PROSITE" id="PS51711">
    <property type="entry name" value="G_FEOB"/>
    <property type="match status" value="1"/>
</dbReference>
<dbReference type="RefSeq" id="WP_322879701.1">
    <property type="nucleotide sequence ID" value="NZ_JAVMIP010000033.1"/>
</dbReference>
<feature type="transmembrane region" description="Helical" evidence="16">
    <location>
        <begin position="228"/>
        <end position="251"/>
    </location>
</feature>
<evidence type="ECO:0000256" key="11">
    <source>
        <dbReference type="ARBA" id="ARBA00023134"/>
    </source>
</evidence>
<feature type="binding site" evidence="14">
    <location>
        <begin position="130"/>
        <end position="133"/>
    </location>
    <ligand>
        <name>GTP</name>
        <dbReference type="ChEBI" id="CHEBI:37565"/>
        <label>1</label>
    </ligand>
</feature>
<evidence type="ECO:0000256" key="7">
    <source>
        <dbReference type="ARBA" id="ARBA00022741"/>
    </source>
</evidence>
<evidence type="ECO:0000256" key="2">
    <source>
        <dbReference type="ARBA" id="ARBA00004651"/>
    </source>
</evidence>
<evidence type="ECO:0000256" key="10">
    <source>
        <dbReference type="ARBA" id="ARBA00023065"/>
    </source>
</evidence>
<evidence type="ECO:0000256" key="14">
    <source>
        <dbReference type="PIRSR" id="PIRSR603373-1"/>
    </source>
</evidence>
<evidence type="ECO:0000259" key="17">
    <source>
        <dbReference type="PROSITE" id="PS51711"/>
    </source>
</evidence>
<evidence type="ECO:0000256" key="3">
    <source>
        <dbReference type="ARBA" id="ARBA00022448"/>
    </source>
</evidence>
<dbReference type="GO" id="GO:0015093">
    <property type="term" value="F:ferrous iron transmembrane transporter activity"/>
    <property type="evidence" value="ECO:0007669"/>
    <property type="project" value="UniProtKB-UniRule"/>
</dbReference>
<dbReference type="CDD" id="cd01879">
    <property type="entry name" value="FeoB"/>
    <property type="match status" value="1"/>
</dbReference>